<dbReference type="EMBL" id="JADCJZ010000002">
    <property type="protein sequence ID" value="MBE5024381.1"/>
    <property type="molecule type" value="Genomic_DNA"/>
</dbReference>
<reference evidence="1 2" key="1">
    <citation type="submission" date="2020-10" db="EMBL/GenBank/DDBJ databases">
        <title>ChiBAC.</title>
        <authorList>
            <person name="Zenner C."/>
            <person name="Hitch T.C.A."/>
            <person name="Clavel T."/>
        </authorList>
    </citation>
    <scope>NUCLEOTIDE SEQUENCE [LARGE SCALE GENOMIC DNA]</scope>
    <source>
        <strain evidence="1 2">DSM 107455</strain>
    </source>
</reference>
<protein>
    <submittedName>
        <fullName evidence="1">Uncharacterized protein</fullName>
    </submittedName>
</protein>
<organism evidence="1 2">
    <name type="scientific">Thermophilibacter gallinarum</name>
    <dbReference type="NCBI Taxonomy" id="2779357"/>
    <lineage>
        <taxon>Bacteria</taxon>
        <taxon>Bacillati</taxon>
        <taxon>Actinomycetota</taxon>
        <taxon>Coriobacteriia</taxon>
        <taxon>Coriobacteriales</taxon>
        <taxon>Atopobiaceae</taxon>
        <taxon>Thermophilibacter</taxon>
    </lineage>
</organism>
<dbReference type="Proteomes" id="UP001194273">
    <property type="component" value="Unassembled WGS sequence"/>
</dbReference>
<name>A0ABR9QTH2_9ACTN</name>
<dbReference type="RefSeq" id="WP_193529854.1">
    <property type="nucleotide sequence ID" value="NZ_JADCJZ010000002.1"/>
</dbReference>
<sequence length="92" mass="10084">MGLHCSDCAYATFTLHEESGLYQGACSRGYTLTNPHVRTSPEDHFAESPDGLVPTVDPFGAEYLRTSNVCERFLLPRDAHGVPHGGHRGRRG</sequence>
<comment type="caution">
    <text evidence="1">The sequence shown here is derived from an EMBL/GenBank/DDBJ whole genome shotgun (WGS) entry which is preliminary data.</text>
</comment>
<gene>
    <name evidence="1" type="ORF">INF26_05865</name>
</gene>
<accession>A0ABR9QTH2</accession>
<proteinExistence type="predicted"/>
<keyword evidence="2" id="KW-1185">Reference proteome</keyword>
<evidence type="ECO:0000313" key="1">
    <source>
        <dbReference type="EMBL" id="MBE5024381.1"/>
    </source>
</evidence>
<evidence type="ECO:0000313" key="2">
    <source>
        <dbReference type="Proteomes" id="UP001194273"/>
    </source>
</evidence>